<feature type="domain" description="HTH marR-type" evidence="1">
    <location>
        <begin position="8"/>
        <end position="139"/>
    </location>
</feature>
<evidence type="ECO:0000313" key="2">
    <source>
        <dbReference type="EMBL" id="MBE1532201.1"/>
    </source>
</evidence>
<accession>A0ABR9JPB6</accession>
<dbReference type="SUPFAM" id="SSF46785">
    <property type="entry name" value="Winged helix' DNA-binding domain"/>
    <property type="match status" value="1"/>
</dbReference>
<dbReference type="PROSITE" id="PS50995">
    <property type="entry name" value="HTH_MARR_2"/>
    <property type="match status" value="1"/>
</dbReference>
<dbReference type="SMART" id="SM00347">
    <property type="entry name" value="HTH_MARR"/>
    <property type="match status" value="1"/>
</dbReference>
<evidence type="ECO:0000259" key="1">
    <source>
        <dbReference type="PROSITE" id="PS50995"/>
    </source>
</evidence>
<sequence>MEAAAGEQIGLGGALVRITFLVNSLYTEVSREYGLTPQQGKLLCVVLQRPHGMRELGQVLGLAKSSLTGLVDRTAQHGLVRREPDPRDARAVQVAITEPGGRIADAFHRETIRRVEELPAHLGREDRDRLLDLLGGTVLVNEARALALGPADCG</sequence>
<organism evidence="2 3">
    <name type="scientific">Actinomadura algeriensis</name>
    <dbReference type="NCBI Taxonomy" id="1679523"/>
    <lineage>
        <taxon>Bacteria</taxon>
        <taxon>Bacillati</taxon>
        <taxon>Actinomycetota</taxon>
        <taxon>Actinomycetes</taxon>
        <taxon>Streptosporangiales</taxon>
        <taxon>Thermomonosporaceae</taxon>
        <taxon>Actinomadura</taxon>
    </lineage>
</organism>
<dbReference type="EMBL" id="JADBDZ010000001">
    <property type="protein sequence ID" value="MBE1532201.1"/>
    <property type="molecule type" value="Genomic_DNA"/>
</dbReference>
<dbReference type="Pfam" id="PF12802">
    <property type="entry name" value="MarR_2"/>
    <property type="match status" value="1"/>
</dbReference>
<dbReference type="RefSeq" id="WP_192758933.1">
    <property type="nucleotide sequence ID" value="NZ_JADBDZ010000001.1"/>
</dbReference>
<keyword evidence="3" id="KW-1185">Reference proteome</keyword>
<protein>
    <submittedName>
        <fullName evidence="2">DNA-binding MarR family transcriptional regulator</fullName>
    </submittedName>
</protein>
<reference evidence="2 3" key="1">
    <citation type="submission" date="2020-10" db="EMBL/GenBank/DDBJ databases">
        <title>Sequencing the genomes of 1000 actinobacteria strains.</title>
        <authorList>
            <person name="Klenk H.-P."/>
        </authorList>
    </citation>
    <scope>NUCLEOTIDE SEQUENCE [LARGE SCALE GENOMIC DNA]</scope>
    <source>
        <strain evidence="2 3">DSM 46744</strain>
    </source>
</reference>
<keyword evidence="2" id="KW-0238">DNA-binding</keyword>
<name>A0ABR9JPB6_9ACTN</name>
<dbReference type="Proteomes" id="UP000627838">
    <property type="component" value="Unassembled WGS sequence"/>
</dbReference>
<gene>
    <name evidence="2" type="ORF">H4W34_002034</name>
</gene>
<dbReference type="PANTHER" id="PTHR33164:SF43">
    <property type="entry name" value="HTH-TYPE TRANSCRIPTIONAL REPRESSOR YETL"/>
    <property type="match status" value="1"/>
</dbReference>
<dbReference type="PANTHER" id="PTHR33164">
    <property type="entry name" value="TRANSCRIPTIONAL REGULATOR, MARR FAMILY"/>
    <property type="match status" value="1"/>
</dbReference>
<dbReference type="Gene3D" id="1.10.10.10">
    <property type="entry name" value="Winged helix-like DNA-binding domain superfamily/Winged helix DNA-binding domain"/>
    <property type="match status" value="1"/>
</dbReference>
<dbReference type="InterPro" id="IPR039422">
    <property type="entry name" value="MarR/SlyA-like"/>
</dbReference>
<dbReference type="GO" id="GO:0003677">
    <property type="term" value="F:DNA binding"/>
    <property type="evidence" value="ECO:0007669"/>
    <property type="project" value="UniProtKB-KW"/>
</dbReference>
<dbReference type="InterPro" id="IPR036390">
    <property type="entry name" value="WH_DNA-bd_sf"/>
</dbReference>
<dbReference type="InterPro" id="IPR000835">
    <property type="entry name" value="HTH_MarR-typ"/>
</dbReference>
<proteinExistence type="predicted"/>
<dbReference type="InterPro" id="IPR036388">
    <property type="entry name" value="WH-like_DNA-bd_sf"/>
</dbReference>
<comment type="caution">
    <text evidence="2">The sequence shown here is derived from an EMBL/GenBank/DDBJ whole genome shotgun (WGS) entry which is preliminary data.</text>
</comment>
<evidence type="ECO:0000313" key="3">
    <source>
        <dbReference type="Proteomes" id="UP000627838"/>
    </source>
</evidence>